<name>A0ACC2TKE4_9FUNG</name>
<dbReference type="Proteomes" id="UP001165960">
    <property type="component" value="Unassembled WGS sequence"/>
</dbReference>
<dbReference type="EMBL" id="QTSX02002841">
    <property type="protein sequence ID" value="KAJ9075074.1"/>
    <property type="molecule type" value="Genomic_DNA"/>
</dbReference>
<organism evidence="1 2">
    <name type="scientific">Entomophthora muscae</name>
    <dbReference type="NCBI Taxonomy" id="34485"/>
    <lineage>
        <taxon>Eukaryota</taxon>
        <taxon>Fungi</taxon>
        <taxon>Fungi incertae sedis</taxon>
        <taxon>Zoopagomycota</taxon>
        <taxon>Entomophthoromycotina</taxon>
        <taxon>Entomophthoromycetes</taxon>
        <taxon>Entomophthorales</taxon>
        <taxon>Entomophthoraceae</taxon>
        <taxon>Entomophthora</taxon>
    </lineage>
</organism>
<evidence type="ECO:0000313" key="1">
    <source>
        <dbReference type="EMBL" id="KAJ9075074.1"/>
    </source>
</evidence>
<evidence type="ECO:0000313" key="2">
    <source>
        <dbReference type="Proteomes" id="UP001165960"/>
    </source>
</evidence>
<protein>
    <submittedName>
        <fullName evidence="1">Uncharacterized protein</fullName>
    </submittedName>
</protein>
<accession>A0ACC2TKE4</accession>
<reference evidence="1" key="1">
    <citation type="submission" date="2022-04" db="EMBL/GenBank/DDBJ databases">
        <title>Genome of the entomopathogenic fungus Entomophthora muscae.</title>
        <authorList>
            <person name="Elya C."/>
            <person name="Lovett B.R."/>
            <person name="Lee E."/>
            <person name="Macias A.M."/>
            <person name="Hajek A.E."/>
            <person name="De Bivort B.L."/>
            <person name="Kasson M.T."/>
            <person name="De Fine Licht H.H."/>
            <person name="Stajich J.E."/>
        </authorList>
    </citation>
    <scope>NUCLEOTIDE SEQUENCE</scope>
    <source>
        <strain evidence="1">Berkeley</strain>
    </source>
</reference>
<gene>
    <name evidence="1" type="ORF">DSO57_1000354</name>
</gene>
<keyword evidence="2" id="KW-1185">Reference proteome</keyword>
<sequence>MLSLHTSPATPSPCNSTAGNSDSDSSFSPTNCLKDEDTAWNPFSAFPDSDPPIWKTPQTAQQVDTSFDQSTSEILESLHKLRLDTAMARERGLVHPFKRRDEEKKGKNITLFKTEMCTSFNAIGHCRYGNKCKFAHGPEEIRTIARHPKYKTQLCRSFFEGRDCPYGKRCCYLHHSPSDYIGYTIPELSPLIPDPVHRLPILSYPSKALPFQPVNFNSARR</sequence>
<comment type="caution">
    <text evidence="1">The sequence shown here is derived from an EMBL/GenBank/DDBJ whole genome shotgun (WGS) entry which is preliminary data.</text>
</comment>
<proteinExistence type="predicted"/>